<comment type="cofactor">
    <cofactor evidence="2 11">
        <name>pyridoxal 5'-phosphate</name>
        <dbReference type="ChEBI" id="CHEBI:597326"/>
    </cofactor>
</comment>
<evidence type="ECO:0000256" key="10">
    <source>
        <dbReference type="ARBA" id="ARBA00023304"/>
    </source>
</evidence>
<dbReference type="InterPro" id="IPR050147">
    <property type="entry name" value="Ser/Thr_Dehydratase"/>
</dbReference>
<dbReference type="NCBIfam" id="TIGR01124">
    <property type="entry name" value="ilvA_2Cterm"/>
    <property type="match status" value="1"/>
</dbReference>
<keyword evidence="5 11" id="KW-0028">Amino-acid biosynthesis</keyword>
<dbReference type="InterPro" id="IPR045865">
    <property type="entry name" value="ACT-like_dom_sf"/>
</dbReference>
<comment type="similarity">
    <text evidence="4 11">Belongs to the serine/threonine dehydratase family.</text>
</comment>
<dbReference type="CDD" id="cd01562">
    <property type="entry name" value="Thr-dehyd"/>
    <property type="match status" value="1"/>
</dbReference>
<dbReference type="KEGG" id="cmos:111433137"/>
<dbReference type="InterPro" id="IPR001926">
    <property type="entry name" value="TrpB-like_PALP"/>
</dbReference>
<feature type="domain" description="ACT-like" evidence="12">
    <location>
        <begin position="473"/>
        <end position="544"/>
    </location>
</feature>
<sequence length="554" mass="61186">MASSFPLNVAADGSVAAVPEKNKGHSWKDLEVEEGVIVERKFPPAKPDTKRQMEYLQKILGSNVYDVAIETPLQLAPLLSTRMGVNLWVKREDAQQVFSFKIRGAYNMISLLPKEKLKKGVICASAGNHAQGVALAGQRLKTEAHIVMPRTTPQIKIDAVEDLGGIVELFGNDFNEAQKRAQERSKEEDLTIIPPFDDEDVIAGQGTIGMEIGRQIRGKIHAIFVPVGGGGLAAGIVSFYKLVYPDVKVYGVEPNDQNSMALALHLGKVVFVGDIGNFADGVAVRQVGNETFRICNELLDGVILVKKESIASALKDMFNDGRNILEPSGALSIAGAVAYCRRHGIRRENVVAVTSGANMNFDQLGHIADLANSDQSILASWLSECPNSLEPLTRVVDRMHFNITEMTYRFSSGSVDALLVYKVRPMKKYLEIETLVAELISCGFKTYTLSDNEVVRNHLRFMVGGRQNVENETLFRFTFPEKAGALNHFLKGFQPNWNISLLHHRDQGIITSQVLIGIQLEKSEEKKFDEYAKEVGYQYEAISPDDSAHVLAKL</sequence>
<dbReference type="SUPFAM" id="SSF55021">
    <property type="entry name" value="ACT-like"/>
    <property type="match status" value="2"/>
</dbReference>
<dbReference type="PROSITE" id="PS51672">
    <property type="entry name" value="ACT_LIKE"/>
    <property type="match status" value="1"/>
</dbReference>
<keyword evidence="13" id="KW-1185">Reference proteome</keyword>
<accession>A0A6J1EGE8</accession>
<reference evidence="14" key="1">
    <citation type="submission" date="2025-08" db="UniProtKB">
        <authorList>
            <consortium name="RefSeq"/>
        </authorList>
    </citation>
    <scope>IDENTIFICATION</scope>
    <source>
        <tissue evidence="14">Young leaves</tissue>
    </source>
</reference>
<keyword evidence="6 11" id="KW-0412">Isoleucine biosynthesis</keyword>
<dbReference type="Pfam" id="PF00585">
    <property type="entry name" value="Thr_dehydrat_C"/>
    <property type="match status" value="1"/>
</dbReference>
<dbReference type="UniPathway" id="UPA00047">
    <property type="reaction ID" value="UER00054"/>
</dbReference>
<keyword evidence="8 11" id="KW-0663">Pyridoxal phosphate</keyword>
<dbReference type="GeneID" id="111433137"/>
<evidence type="ECO:0000256" key="6">
    <source>
        <dbReference type="ARBA" id="ARBA00022624"/>
    </source>
</evidence>
<dbReference type="Proteomes" id="UP000504609">
    <property type="component" value="Unplaced"/>
</dbReference>
<dbReference type="PANTHER" id="PTHR48078:SF11">
    <property type="entry name" value="THREONINE DEHYDRATASE, MITOCHONDRIAL"/>
    <property type="match status" value="1"/>
</dbReference>
<evidence type="ECO:0000256" key="11">
    <source>
        <dbReference type="RuleBase" id="RU362012"/>
    </source>
</evidence>
<dbReference type="GO" id="GO:0006567">
    <property type="term" value="P:L-threonine catabolic process"/>
    <property type="evidence" value="ECO:0007669"/>
    <property type="project" value="TreeGrafter"/>
</dbReference>
<dbReference type="InterPro" id="IPR000634">
    <property type="entry name" value="Ser/Thr_deHydtase_PyrdxlP-BS"/>
</dbReference>
<evidence type="ECO:0000259" key="12">
    <source>
        <dbReference type="PROSITE" id="PS51672"/>
    </source>
</evidence>
<dbReference type="InterPro" id="IPR001721">
    <property type="entry name" value="TD_ACT-like"/>
</dbReference>
<evidence type="ECO:0000256" key="3">
    <source>
        <dbReference type="ARBA" id="ARBA00004810"/>
    </source>
</evidence>
<dbReference type="PANTHER" id="PTHR48078">
    <property type="entry name" value="THREONINE DEHYDRATASE, MITOCHONDRIAL-RELATED"/>
    <property type="match status" value="1"/>
</dbReference>
<dbReference type="AlphaFoldDB" id="A0A6J1EGE8"/>
<dbReference type="RefSeq" id="XP_022925853.1">
    <property type="nucleotide sequence ID" value="XM_023070085.1"/>
</dbReference>
<dbReference type="NCBIfam" id="NF006674">
    <property type="entry name" value="PRK09224.1"/>
    <property type="match status" value="1"/>
</dbReference>
<evidence type="ECO:0000313" key="13">
    <source>
        <dbReference type="Proteomes" id="UP000504609"/>
    </source>
</evidence>
<evidence type="ECO:0000256" key="2">
    <source>
        <dbReference type="ARBA" id="ARBA00001933"/>
    </source>
</evidence>
<dbReference type="GO" id="GO:0003941">
    <property type="term" value="F:L-serine ammonia-lyase activity"/>
    <property type="evidence" value="ECO:0007669"/>
    <property type="project" value="UniProtKB-ARBA"/>
</dbReference>
<keyword evidence="9 11" id="KW-0456">Lyase</keyword>
<evidence type="ECO:0000256" key="1">
    <source>
        <dbReference type="ARBA" id="ARBA00001274"/>
    </source>
</evidence>
<dbReference type="GO" id="GO:0004794">
    <property type="term" value="F:threonine deaminase activity"/>
    <property type="evidence" value="ECO:0007669"/>
    <property type="project" value="UniProtKB-UniRule"/>
</dbReference>
<name>A0A6J1EGE8_CUCMO</name>
<dbReference type="Gene3D" id="3.40.50.1100">
    <property type="match status" value="2"/>
</dbReference>
<keyword evidence="7" id="KW-0677">Repeat</keyword>
<evidence type="ECO:0000313" key="14">
    <source>
        <dbReference type="RefSeq" id="XP_022925853.1"/>
    </source>
</evidence>
<dbReference type="EC" id="4.3.1.19" evidence="11"/>
<dbReference type="InterPro" id="IPR036052">
    <property type="entry name" value="TrpB-like_PALP_sf"/>
</dbReference>
<dbReference type="FunFam" id="3.40.50.1100:FF:000005">
    <property type="entry name" value="Threonine dehydratase catabolic"/>
    <property type="match status" value="1"/>
</dbReference>
<keyword evidence="10 11" id="KW-0100">Branched-chain amino acid biosynthesis</keyword>
<evidence type="ECO:0000256" key="5">
    <source>
        <dbReference type="ARBA" id="ARBA00022605"/>
    </source>
</evidence>
<protein>
    <recommendedName>
        <fullName evidence="11">Threonine dehydratase</fullName>
        <ecNumber evidence="11">4.3.1.19</ecNumber>
    </recommendedName>
    <alternativeName>
        <fullName evidence="11">Threonine deaminase</fullName>
    </alternativeName>
</protein>
<dbReference type="PROSITE" id="PS00165">
    <property type="entry name" value="DEHYDRATASE_SER_THR"/>
    <property type="match status" value="1"/>
</dbReference>
<evidence type="ECO:0000256" key="7">
    <source>
        <dbReference type="ARBA" id="ARBA00022737"/>
    </source>
</evidence>
<gene>
    <name evidence="14" type="primary">LOC111433137</name>
</gene>
<evidence type="ECO:0000256" key="9">
    <source>
        <dbReference type="ARBA" id="ARBA00023239"/>
    </source>
</evidence>
<dbReference type="Pfam" id="PF00291">
    <property type="entry name" value="PALP"/>
    <property type="match status" value="1"/>
</dbReference>
<comment type="pathway">
    <text evidence="3 11">Amino-acid biosynthesis; L-isoleucine biosynthesis; 2-oxobutanoate from L-threonine: step 1/1.</text>
</comment>
<proteinExistence type="inferred from homology"/>
<evidence type="ECO:0000256" key="8">
    <source>
        <dbReference type="ARBA" id="ARBA00022898"/>
    </source>
</evidence>
<dbReference type="GO" id="GO:0030170">
    <property type="term" value="F:pyridoxal phosphate binding"/>
    <property type="evidence" value="ECO:0007669"/>
    <property type="project" value="InterPro"/>
</dbReference>
<dbReference type="Gene3D" id="3.40.1020.10">
    <property type="entry name" value="Biosynthetic Threonine Deaminase, Domain 3"/>
    <property type="match status" value="1"/>
</dbReference>
<dbReference type="SUPFAM" id="SSF53686">
    <property type="entry name" value="Tryptophan synthase beta subunit-like PLP-dependent enzymes"/>
    <property type="match status" value="1"/>
</dbReference>
<dbReference type="GO" id="GO:0006565">
    <property type="term" value="P:L-serine catabolic process"/>
    <property type="evidence" value="ECO:0007669"/>
    <property type="project" value="TreeGrafter"/>
</dbReference>
<dbReference type="InterPro" id="IPR005787">
    <property type="entry name" value="Thr_deHydtase_biosynth"/>
</dbReference>
<evidence type="ECO:0000256" key="4">
    <source>
        <dbReference type="ARBA" id="ARBA00010869"/>
    </source>
</evidence>
<comment type="catalytic activity">
    <reaction evidence="1 11">
        <text>L-threonine = 2-oxobutanoate + NH4(+)</text>
        <dbReference type="Rhea" id="RHEA:22108"/>
        <dbReference type="ChEBI" id="CHEBI:16763"/>
        <dbReference type="ChEBI" id="CHEBI:28938"/>
        <dbReference type="ChEBI" id="CHEBI:57926"/>
        <dbReference type="EC" id="4.3.1.19"/>
    </reaction>
</comment>
<dbReference type="GO" id="GO:0009097">
    <property type="term" value="P:isoleucine biosynthetic process"/>
    <property type="evidence" value="ECO:0007669"/>
    <property type="project" value="UniProtKB-UniRule"/>
</dbReference>
<dbReference type="InterPro" id="IPR038110">
    <property type="entry name" value="TD_ACT-like_sf"/>
</dbReference>
<organism evidence="13 14">
    <name type="scientific">Cucurbita moschata</name>
    <name type="common">Winter crookneck squash</name>
    <name type="synonym">Cucurbita pepo var. moschata</name>
    <dbReference type="NCBI Taxonomy" id="3662"/>
    <lineage>
        <taxon>Eukaryota</taxon>
        <taxon>Viridiplantae</taxon>
        <taxon>Streptophyta</taxon>
        <taxon>Embryophyta</taxon>
        <taxon>Tracheophyta</taxon>
        <taxon>Spermatophyta</taxon>
        <taxon>Magnoliopsida</taxon>
        <taxon>eudicotyledons</taxon>
        <taxon>Gunneridae</taxon>
        <taxon>Pentapetalae</taxon>
        <taxon>rosids</taxon>
        <taxon>fabids</taxon>
        <taxon>Cucurbitales</taxon>
        <taxon>Cucurbitaceae</taxon>
        <taxon>Cucurbiteae</taxon>
        <taxon>Cucurbita</taxon>
    </lineage>
</organism>
<dbReference type="SMR" id="A0A6J1EGE8"/>